<evidence type="ECO:0000256" key="1">
    <source>
        <dbReference type="SAM" id="MobiDB-lite"/>
    </source>
</evidence>
<dbReference type="EMBL" id="LR796230">
    <property type="protein sequence ID" value="CAB4128683.1"/>
    <property type="molecule type" value="Genomic_DNA"/>
</dbReference>
<sequence length="486" mass="52024">MFQNLAINSLAPVEDLLKLNAALREFGEGNLSKAGSIGYQVPAQISSGSNLSALVPQSIDPLLSVATFTMQELALWPMLAKRGVGQTVHEFNVVHEHGLDLDPFIAEGGAGTLNASNYERLSVRIKYLAERREVTDVATMVGLIGDNSNAIAEETERGTLRLLGKLERMLFFADSSLSALHFDGVFAQILARAPKNISDLGGKPVSPQYLQAVLGHMCGAPLYSRPDVIMVESRVHADLISQTVAYGRHDQVKVGETGLTFGTNELFIMGPYGKVPIKMAPFLFTAEPAPDAASSSTAPTAPSLSGGSPSTATDGASKFTGLDAGDYIYKFIGIGDKGYSDPIVTDPVAIESGDKVTIEIADGAKTGDGQTSGGIRYYKVYRSAKNGSADTCVFLCSLALNTDGSPHTRFYDLNKVIPGTSKILILQNSPDVIQFVKLLDFMRRPLAENETKKPFLLMLFGALAVKLPSKCWVIDNVGVNQSLITL</sequence>
<organism evidence="2">
    <name type="scientific">uncultured Caudovirales phage</name>
    <dbReference type="NCBI Taxonomy" id="2100421"/>
    <lineage>
        <taxon>Viruses</taxon>
        <taxon>Duplodnaviria</taxon>
        <taxon>Heunggongvirae</taxon>
        <taxon>Uroviricota</taxon>
        <taxon>Caudoviricetes</taxon>
        <taxon>Peduoviridae</taxon>
        <taxon>Maltschvirus</taxon>
        <taxon>Maltschvirus maltsch</taxon>
    </lineage>
</organism>
<feature type="compositionally biased region" description="Low complexity" evidence="1">
    <location>
        <begin position="291"/>
        <end position="303"/>
    </location>
</feature>
<reference evidence="2" key="1">
    <citation type="submission" date="2020-04" db="EMBL/GenBank/DDBJ databases">
        <authorList>
            <person name="Chiriac C."/>
            <person name="Salcher M."/>
            <person name="Ghai R."/>
            <person name="Kavagutti S V."/>
        </authorList>
    </citation>
    <scope>NUCLEOTIDE SEQUENCE</scope>
</reference>
<gene>
    <name evidence="2" type="ORF">UFOVP114_58</name>
</gene>
<accession>A0A6J5L5N6</accession>
<protein>
    <recommendedName>
        <fullName evidence="3">Major capsid protein</fullName>
    </recommendedName>
</protein>
<evidence type="ECO:0008006" key="3">
    <source>
        <dbReference type="Google" id="ProtNLM"/>
    </source>
</evidence>
<feature type="region of interest" description="Disordered" evidence="1">
    <location>
        <begin position="291"/>
        <end position="312"/>
    </location>
</feature>
<evidence type="ECO:0000313" key="2">
    <source>
        <dbReference type="EMBL" id="CAB4128683.1"/>
    </source>
</evidence>
<proteinExistence type="predicted"/>
<name>A0A6J5L5N6_9CAUD</name>